<evidence type="ECO:0000256" key="1">
    <source>
        <dbReference type="ARBA" id="ARBA00002329"/>
    </source>
</evidence>
<gene>
    <name evidence="9" type="ORF">RJ639_037217</name>
</gene>
<dbReference type="EMBL" id="JAVXUP010000330">
    <property type="protein sequence ID" value="KAK3030720.1"/>
    <property type="molecule type" value="Genomic_DNA"/>
</dbReference>
<keyword evidence="4" id="KW-0934">Plastid</keyword>
<comment type="similarity">
    <text evidence="3">Belongs to the Ycf2 family.</text>
</comment>
<keyword evidence="6" id="KW-0067">ATP-binding</keyword>
<name>A0AA89B792_9ASTE</name>
<keyword evidence="7" id="KW-1133">Transmembrane helix</keyword>
<evidence type="ECO:0000259" key="8">
    <source>
        <dbReference type="Pfam" id="PF05695"/>
    </source>
</evidence>
<proteinExistence type="inferred from homology"/>
<evidence type="ECO:0000313" key="10">
    <source>
        <dbReference type="Proteomes" id="UP001188597"/>
    </source>
</evidence>
<evidence type="ECO:0000256" key="2">
    <source>
        <dbReference type="ARBA" id="ARBA00004474"/>
    </source>
</evidence>
<comment type="caution">
    <text evidence="9">The sequence shown here is derived from an EMBL/GenBank/DDBJ whole genome shotgun (WGS) entry which is preliminary data.</text>
</comment>
<keyword evidence="5" id="KW-0547">Nucleotide-binding</keyword>
<keyword evidence="7" id="KW-0812">Transmembrane</keyword>
<feature type="domain" description="Ycf2 N-terminal" evidence="8">
    <location>
        <begin position="31"/>
        <end position="74"/>
    </location>
</feature>
<keyword evidence="7" id="KW-0472">Membrane</keyword>
<feature type="non-terminal residue" evidence="9">
    <location>
        <position position="1"/>
    </location>
</feature>
<keyword evidence="10" id="KW-1185">Reference proteome</keyword>
<accession>A0AA89B792</accession>
<dbReference type="GO" id="GO:0009536">
    <property type="term" value="C:plastid"/>
    <property type="evidence" value="ECO:0007669"/>
    <property type="project" value="UniProtKB-SubCell"/>
</dbReference>
<feature type="transmembrane region" description="Helical" evidence="7">
    <location>
        <begin position="12"/>
        <end position="32"/>
    </location>
</feature>
<comment type="subcellular location">
    <subcellularLocation>
        <location evidence="2">Plastid</location>
    </subcellularLocation>
</comment>
<evidence type="ECO:0000313" key="9">
    <source>
        <dbReference type="EMBL" id="KAK3030720.1"/>
    </source>
</evidence>
<dbReference type="AlphaFoldDB" id="A0AA89B792"/>
<evidence type="ECO:0000256" key="3">
    <source>
        <dbReference type="ARBA" id="ARBA00009361"/>
    </source>
</evidence>
<evidence type="ECO:0000256" key="6">
    <source>
        <dbReference type="ARBA" id="ARBA00022840"/>
    </source>
</evidence>
<dbReference type="PANTHER" id="PTHR33078:SF100">
    <property type="entry name" value="PROTEIN YCF2"/>
    <property type="match status" value="1"/>
</dbReference>
<evidence type="ECO:0000256" key="4">
    <source>
        <dbReference type="ARBA" id="ARBA00022640"/>
    </source>
</evidence>
<reference evidence="9" key="1">
    <citation type="submission" date="2022-12" db="EMBL/GenBank/DDBJ databases">
        <title>Draft genome assemblies for two species of Escallonia (Escalloniales).</title>
        <authorList>
            <person name="Chanderbali A."/>
            <person name="Dervinis C."/>
            <person name="Anghel I."/>
            <person name="Soltis D."/>
            <person name="Soltis P."/>
            <person name="Zapata F."/>
        </authorList>
    </citation>
    <scope>NUCLEOTIDE SEQUENCE</scope>
    <source>
        <strain evidence="9">UCBG64.0493</strain>
        <tissue evidence="9">Leaf</tissue>
    </source>
</reference>
<comment type="function">
    <text evidence="1">Probable ATPase of unknown function. Its presence in a non-photosynthetic plant (Epifagus virginiana) and experiments in tobacco indicate that it has an essential function which is probably not related to photosynthesis.</text>
</comment>
<dbReference type="InterPro" id="IPR056777">
    <property type="entry name" value="Ycf2_N"/>
</dbReference>
<dbReference type="Pfam" id="PF05695">
    <property type="entry name" value="Ycf2"/>
    <property type="match status" value="1"/>
</dbReference>
<organism evidence="9 10">
    <name type="scientific">Escallonia herrerae</name>
    <dbReference type="NCBI Taxonomy" id="1293975"/>
    <lineage>
        <taxon>Eukaryota</taxon>
        <taxon>Viridiplantae</taxon>
        <taxon>Streptophyta</taxon>
        <taxon>Embryophyta</taxon>
        <taxon>Tracheophyta</taxon>
        <taxon>Spermatophyta</taxon>
        <taxon>Magnoliopsida</taxon>
        <taxon>eudicotyledons</taxon>
        <taxon>Gunneridae</taxon>
        <taxon>Pentapetalae</taxon>
        <taxon>asterids</taxon>
        <taxon>campanulids</taxon>
        <taxon>Escalloniales</taxon>
        <taxon>Escalloniaceae</taxon>
        <taxon>Escallonia</taxon>
    </lineage>
</organism>
<evidence type="ECO:0000256" key="7">
    <source>
        <dbReference type="SAM" id="Phobius"/>
    </source>
</evidence>
<protein>
    <recommendedName>
        <fullName evidence="8">Ycf2 N-terminal domain-containing protein</fullName>
    </recommendedName>
</protein>
<dbReference type="GO" id="GO:0005524">
    <property type="term" value="F:ATP binding"/>
    <property type="evidence" value="ECO:0007669"/>
    <property type="project" value="UniProtKB-KW"/>
</dbReference>
<dbReference type="PANTHER" id="PTHR33078">
    <property type="entry name" value="PROTEIN YCF2-RELATED"/>
    <property type="match status" value="1"/>
</dbReference>
<sequence>MFGSSSIQSFSFFLLLDISFIHIFSLFFGPLVSYRQSLKRYPTSEPNSFWLKNLFPVILEQLGDSLEEIWGSASLSENWKSHNILIAPLENVLPESTLKLENTEANLVEWLE</sequence>
<evidence type="ECO:0000256" key="5">
    <source>
        <dbReference type="ARBA" id="ARBA00022741"/>
    </source>
</evidence>
<dbReference type="Proteomes" id="UP001188597">
    <property type="component" value="Unassembled WGS sequence"/>
</dbReference>